<keyword evidence="1" id="KW-0812">Transmembrane</keyword>
<sequence>MLSSKMRREEVGLFDEGQSGGRDSLTLKVLETPSHSPKTTMGLSLRSPSMTSIASMGSLSTPASSIFGEGSSVKVRVSVPDELPATGPVFFEVEVRSAALRKIIVVQRRFKAFDALASKLQWDRIAIGAPDLPPKLPAPGYDYMALKARASTLQLWASFVLAQSDALKHPDVAVFFGLPADLEPDQLEEAEAALVKLQAMSRGYLARSDLTTANLARHSNPPKRGGLLRGVLVLSVLMMALGLGLRLEALKTAPWTLAPVVLLHAPPKSKDAPQTAS</sequence>
<organism evidence="3 4">
    <name type="scientific">Chrysochromulina tobinii</name>
    <dbReference type="NCBI Taxonomy" id="1460289"/>
    <lineage>
        <taxon>Eukaryota</taxon>
        <taxon>Haptista</taxon>
        <taxon>Haptophyta</taxon>
        <taxon>Prymnesiophyceae</taxon>
        <taxon>Prymnesiales</taxon>
        <taxon>Chrysochromulinaceae</taxon>
        <taxon>Chrysochromulina</taxon>
    </lineage>
</organism>
<keyword evidence="1" id="KW-1133">Transmembrane helix</keyword>
<evidence type="ECO:0000313" key="4">
    <source>
        <dbReference type="Proteomes" id="UP000037460"/>
    </source>
</evidence>
<dbReference type="InterPro" id="IPR001683">
    <property type="entry name" value="PX_dom"/>
</dbReference>
<dbReference type="PROSITE" id="PS50096">
    <property type="entry name" value="IQ"/>
    <property type="match status" value="1"/>
</dbReference>
<keyword evidence="4" id="KW-1185">Reference proteome</keyword>
<dbReference type="InterPro" id="IPR036871">
    <property type="entry name" value="PX_dom_sf"/>
</dbReference>
<evidence type="ECO:0000259" key="2">
    <source>
        <dbReference type="Pfam" id="PF00787"/>
    </source>
</evidence>
<evidence type="ECO:0000256" key="1">
    <source>
        <dbReference type="SAM" id="Phobius"/>
    </source>
</evidence>
<accession>A0A0M0JUT3</accession>
<gene>
    <name evidence="3" type="ORF">Ctob_004207</name>
</gene>
<dbReference type="Proteomes" id="UP000037460">
    <property type="component" value="Unassembled WGS sequence"/>
</dbReference>
<dbReference type="InterPro" id="IPR000048">
    <property type="entry name" value="IQ_motif_EF-hand-BS"/>
</dbReference>
<proteinExistence type="predicted"/>
<dbReference type="SUPFAM" id="SSF64268">
    <property type="entry name" value="PX domain"/>
    <property type="match status" value="1"/>
</dbReference>
<dbReference type="Pfam" id="PF00787">
    <property type="entry name" value="PX"/>
    <property type="match status" value="1"/>
</dbReference>
<feature type="transmembrane region" description="Helical" evidence="1">
    <location>
        <begin position="227"/>
        <end position="247"/>
    </location>
</feature>
<feature type="domain" description="PX" evidence="2">
    <location>
        <begin position="104"/>
        <end position="176"/>
    </location>
</feature>
<dbReference type="Pfam" id="PF00612">
    <property type="entry name" value="IQ"/>
    <property type="match status" value="1"/>
</dbReference>
<name>A0A0M0JUT3_9EUKA</name>
<dbReference type="CDD" id="cd06093">
    <property type="entry name" value="PX_domain"/>
    <property type="match status" value="1"/>
</dbReference>
<dbReference type="EMBL" id="JWZX01002296">
    <property type="protein sequence ID" value="KOO30087.1"/>
    <property type="molecule type" value="Genomic_DNA"/>
</dbReference>
<dbReference type="Gene3D" id="3.30.1520.10">
    <property type="entry name" value="Phox-like domain"/>
    <property type="match status" value="1"/>
</dbReference>
<protein>
    <recommendedName>
        <fullName evidence="2">PX domain-containing protein</fullName>
    </recommendedName>
</protein>
<comment type="caution">
    <text evidence="3">The sequence shown here is derived from an EMBL/GenBank/DDBJ whole genome shotgun (WGS) entry which is preliminary data.</text>
</comment>
<dbReference type="GO" id="GO:0035091">
    <property type="term" value="F:phosphatidylinositol binding"/>
    <property type="evidence" value="ECO:0007669"/>
    <property type="project" value="InterPro"/>
</dbReference>
<keyword evidence="1" id="KW-0472">Membrane</keyword>
<reference evidence="4" key="1">
    <citation type="journal article" date="2015" name="PLoS Genet.">
        <title>Genome Sequence and Transcriptome Analyses of Chrysochromulina tobin: Metabolic Tools for Enhanced Algal Fitness in the Prominent Order Prymnesiales (Haptophyceae).</title>
        <authorList>
            <person name="Hovde B.T."/>
            <person name="Deodato C.R."/>
            <person name="Hunsperger H.M."/>
            <person name="Ryken S.A."/>
            <person name="Yost W."/>
            <person name="Jha R.K."/>
            <person name="Patterson J."/>
            <person name="Monnat R.J. Jr."/>
            <person name="Barlow S.B."/>
            <person name="Starkenburg S.R."/>
            <person name="Cattolico R.A."/>
        </authorList>
    </citation>
    <scope>NUCLEOTIDE SEQUENCE</scope>
    <source>
        <strain evidence="4">CCMP291</strain>
    </source>
</reference>
<evidence type="ECO:0000313" key="3">
    <source>
        <dbReference type="EMBL" id="KOO30087.1"/>
    </source>
</evidence>
<dbReference type="AlphaFoldDB" id="A0A0M0JUT3"/>